<feature type="transmembrane region" description="Helical" evidence="15">
    <location>
        <begin position="12"/>
        <end position="33"/>
    </location>
</feature>
<evidence type="ECO:0000256" key="1">
    <source>
        <dbReference type="ARBA" id="ARBA00000085"/>
    </source>
</evidence>
<dbReference type="SMART" id="SM00304">
    <property type="entry name" value="HAMP"/>
    <property type="match status" value="1"/>
</dbReference>
<name>A0A1G8JEV2_9BACI</name>
<dbReference type="GO" id="GO:0000155">
    <property type="term" value="F:phosphorelay sensor kinase activity"/>
    <property type="evidence" value="ECO:0007669"/>
    <property type="project" value="InterPro"/>
</dbReference>
<dbReference type="Gene3D" id="6.10.340.10">
    <property type="match status" value="1"/>
</dbReference>
<evidence type="ECO:0000256" key="2">
    <source>
        <dbReference type="ARBA" id="ARBA00004651"/>
    </source>
</evidence>
<dbReference type="InterPro" id="IPR035965">
    <property type="entry name" value="PAS-like_dom_sf"/>
</dbReference>
<evidence type="ECO:0000256" key="4">
    <source>
        <dbReference type="ARBA" id="ARBA00022475"/>
    </source>
</evidence>
<feature type="domain" description="Histidine kinase" evidence="16">
    <location>
        <begin position="372"/>
        <end position="591"/>
    </location>
</feature>
<dbReference type="Pfam" id="PF00512">
    <property type="entry name" value="HisKA"/>
    <property type="match status" value="1"/>
</dbReference>
<comment type="catalytic activity">
    <reaction evidence="1">
        <text>ATP + protein L-histidine = ADP + protein N-phospho-L-histidine.</text>
        <dbReference type="EC" id="2.7.13.3"/>
    </reaction>
</comment>
<dbReference type="GO" id="GO:0000156">
    <property type="term" value="F:phosphorelay response regulator activity"/>
    <property type="evidence" value="ECO:0007669"/>
    <property type="project" value="TreeGrafter"/>
</dbReference>
<dbReference type="SUPFAM" id="SSF158472">
    <property type="entry name" value="HAMP domain-like"/>
    <property type="match status" value="1"/>
</dbReference>
<evidence type="ECO:0000256" key="10">
    <source>
        <dbReference type="ARBA" id="ARBA00022840"/>
    </source>
</evidence>
<feature type="coiled-coil region" evidence="14">
    <location>
        <begin position="233"/>
        <end position="267"/>
    </location>
</feature>
<dbReference type="FunFam" id="3.30.565.10:FF:000006">
    <property type="entry name" value="Sensor histidine kinase WalK"/>
    <property type="match status" value="1"/>
</dbReference>
<keyword evidence="8" id="KW-0547">Nucleotide-binding</keyword>
<evidence type="ECO:0000259" key="17">
    <source>
        <dbReference type="PROSITE" id="PS50885"/>
    </source>
</evidence>
<evidence type="ECO:0000256" key="11">
    <source>
        <dbReference type="ARBA" id="ARBA00022989"/>
    </source>
</evidence>
<evidence type="ECO:0000313" key="18">
    <source>
        <dbReference type="EMBL" id="SDI29768.1"/>
    </source>
</evidence>
<evidence type="ECO:0000313" key="19">
    <source>
        <dbReference type="Proteomes" id="UP000198853"/>
    </source>
</evidence>
<keyword evidence="14" id="KW-0175">Coiled coil</keyword>
<dbReference type="PROSITE" id="PS50109">
    <property type="entry name" value="HIS_KIN"/>
    <property type="match status" value="1"/>
</dbReference>
<gene>
    <name evidence="18" type="ORF">SAMN04488123_101195</name>
</gene>
<proteinExistence type="predicted"/>
<dbReference type="InterPro" id="IPR004358">
    <property type="entry name" value="Sig_transdc_His_kin-like_C"/>
</dbReference>
<dbReference type="InterPro" id="IPR036890">
    <property type="entry name" value="HATPase_C_sf"/>
</dbReference>
<dbReference type="PANTHER" id="PTHR42878">
    <property type="entry name" value="TWO-COMPONENT HISTIDINE KINASE"/>
    <property type="match status" value="1"/>
</dbReference>
<protein>
    <recommendedName>
        <fullName evidence="3">histidine kinase</fullName>
        <ecNumber evidence="3">2.7.13.3</ecNumber>
    </recommendedName>
</protein>
<dbReference type="InterPro" id="IPR050351">
    <property type="entry name" value="BphY/WalK/GraS-like"/>
</dbReference>
<feature type="transmembrane region" description="Helical" evidence="15">
    <location>
        <begin position="175"/>
        <end position="194"/>
    </location>
</feature>
<keyword evidence="13 15" id="KW-0472">Membrane</keyword>
<keyword evidence="5" id="KW-0597">Phosphoprotein</keyword>
<dbReference type="Proteomes" id="UP000198853">
    <property type="component" value="Unassembled WGS sequence"/>
</dbReference>
<dbReference type="Gene3D" id="1.10.287.130">
    <property type="match status" value="1"/>
</dbReference>
<evidence type="ECO:0000256" key="14">
    <source>
        <dbReference type="SAM" id="Coils"/>
    </source>
</evidence>
<keyword evidence="9 18" id="KW-0418">Kinase</keyword>
<feature type="domain" description="HAMP" evidence="17">
    <location>
        <begin position="196"/>
        <end position="248"/>
    </location>
</feature>
<evidence type="ECO:0000256" key="5">
    <source>
        <dbReference type="ARBA" id="ARBA00022553"/>
    </source>
</evidence>
<dbReference type="CDD" id="cd00075">
    <property type="entry name" value="HATPase"/>
    <property type="match status" value="1"/>
</dbReference>
<dbReference type="GO" id="GO:0007234">
    <property type="term" value="P:osmosensory signaling via phosphorelay pathway"/>
    <property type="evidence" value="ECO:0007669"/>
    <property type="project" value="TreeGrafter"/>
</dbReference>
<dbReference type="GO" id="GO:0005524">
    <property type="term" value="F:ATP binding"/>
    <property type="evidence" value="ECO:0007669"/>
    <property type="project" value="UniProtKB-KW"/>
</dbReference>
<sequence>MIWKSVVGKLWLTILLLVSAVLIVLMALLFQFFENMHLSQIEDELGGHASFIISIMEDEGDSLNGMETVQQLTETSETHAIIFRDEVPYWNTFQGASDEVIISPSELMQVDELSAVLSGDVPVTTQLTYEDANLEETDFIVVAAPFETGGMADYSLLLYQSLEVTEETTQETRRLILLAGGIGFVLTTFFAFFLSSRVTAPLRTMRQSALEVAKGKFDTPVPMVTRDEIGQLAIAFNRMRRQLNSNLEALNQEKEQLSRVLSSMADGVITMNRQGYLLVSNPPAESFLNSYRYEQEGETIEEQLPEEMMSLFETVVATEKEQMTEIKVQGRSYGVLMTPLYHDTFVRGVVAVIRDMTEERQNDKLRKDFIANVSHELRTPIAMLQGYSEAMIDDVAQSREEEKEMSQIIYDESLRMGRLVNELLDMARMEAGQLAFRLEPVDLFVLSEKVYRKFKPMAEEADIVLNYETDGSNPWIEADPDRIEQVMTNLLHNALRHTPRDGSMTLKVTEQADGLQIDVKDSGAGIPEKDLPFVFERFYKGDKARTRDVSGGTGLGLAIVKNIVDNHGGEISVQSMIDKGSTFTVYLKREEREG</sequence>
<evidence type="ECO:0000256" key="9">
    <source>
        <dbReference type="ARBA" id="ARBA00022777"/>
    </source>
</evidence>
<keyword evidence="6" id="KW-0808">Transferase</keyword>
<dbReference type="PROSITE" id="PS50885">
    <property type="entry name" value="HAMP"/>
    <property type="match status" value="1"/>
</dbReference>
<dbReference type="AlphaFoldDB" id="A0A1G8JEV2"/>
<organism evidence="18 19">
    <name type="scientific">Natribacillus halophilus</name>
    <dbReference type="NCBI Taxonomy" id="549003"/>
    <lineage>
        <taxon>Bacteria</taxon>
        <taxon>Bacillati</taxon>
        <taxon>Bacillota</taxon>
        <taxon>Bacilli</taxon>
        <taxon>Bacillales</taxon>
        <taxon>Bacillaceae</taxon>
        <taxon>Natribacillus</taxon>
    </lineage>
</organism>
<dbReference type="Pfam" id="PF18698">
    <property type="entry name" value="HisK_sensor"/>
    <property type="match status" value="1"/>
</dbReference>
<dbReference type="SUPFAM" id="SSF47384">
    <property type="entry name" value="Homodimeric domain of signal transducing histidine kinase"/>
    <property type="match status" value="1"/>
</dbReference>
<dbReference type="SMART" id="SM00388">
    <property type="entry name" value="HisKA"/>
    <property type="match status" value="1"/>
</dbReference>
<dbReference type="Gene3D" id="3.30.565.10">
    <property type="entry name" value="Histidine kinase-like ATPase, C-terminal domain"/>
    <property type="match status" value="1"/>
</dbReference>
<accession>A0A1G8JEV2</accession>
<dbReference type="InterPro" id="IPR003660">
    <property type="entry name" value="HAMP_dom"/>
</dbReference>
<dbReference type="GO" id="GO:0030295">
    <property type="term" value="F:protein kinase activator activity"/>
    <property type="evidence" value="ECO:0007669"/>
    <property type="project" value="TreeGrafter"/>
</dbReference>
<dbReference type="InterPro" id="IPR005467">
    <property type="entry name" value="His_kinase_dom"/>
</dbReference>
<dbReference type="Gene3D" id="3.30.450.20">
    <property type="entry name" value="PAS domain"/>
    <property type="match status" value="1"/>
</dbReference>
<dbReference type="SUPFAM" id="SSF55785">
    <property type="entry name" value="PYP-like sensor domain (PAS domain)"/>
    <property type="match status" value="1"/>
</dbReference>
<dbReference type="InterPro" id="IPR003661">
    <property type="entry name" value="HisK_dim/P_dom"/>
</dbReference>
<dbReference type="GO" id="GO:0005886">
    <property type="term" value="C:plasma membrane"/>
    <property type="evidence" value="ECO:0007669"/>
    <property type="project" value="UniProtKB-SubCell"/>
</dbReference>
<evidence type="ECO:0000256" key="12">
    <source>
        <dbReference type="ARBA" id="ARBA00023012"/>
    </source>
</evidence>
<keyword evidence="12" id="KW-0902">Two-component regulatory system</keyword>
<dbReference type="FunFam" id="1.10.287.130:FF:000001">
    <property type="entry name" value="Two-component sensor histidine kinase"/>
    <property type="match status" value="1"/>
</dbReference>
<dbReference type="InterPro" id="IPR036097">
    <property type="entry name" value="HisK_dim/P_sf"/>
</dbReference>
<dbReference type="PANTHER" id="PTHR42878:SF3">
    <property type="entry name" value="HISTIDINE PROTEIN KINASE SAES"/>
    <property type="match status" value="1"/>
</dbReference>
<comment type="subcellular location">
    <subcellularLocation>
        <location evidence="2">Cell membrane</location>
        <topology evidence="2">Multi-pass membrane protein</topology>
    </subcellularLocation>
</comment>
<evidence type="ECO:0000256" key="6">
    <source>
        <dbReference type="ARBA" id="ARBA00022679"/>
    </source>
</evidence>
<dbReference type="InterPro" id="IPR003594">
    <property type="entry name" value="HATPase_dom"/>
</dbReference>
<dbReference type="PRINTS" id="PR00344">
    <property type="entry name" value="BCTRLSENSOR"/>
</dbReference>
<keyword evidence="11 15" id="KW-1133">Transmembrane helix</keyword>
<dbReference type="Pfam" id="PF00672">
    <property type="entry name" value="HAMP"/>
    <property type="match status" value="1"/>
</dbReference>
<dbReference type="RefSeq" id="WP_090395676.1">
    <property type="nucleotide sequence ID" value="NZ_FNEN01000001.1"/>
</dbReference>
<evidence type="ECO:0000256" key="15">
    <source>
        <dbReference type="SAM" id="Phobius"/>
    </source>
</evidence>
<keyword evidence="10" id="KW-0067">ATP-binding</keyword>
<evidence type="ECO:0000256" key="7">
    <source>
        <dbReference type="ARBA" id="ARBA00022692"/>
    </source>
</evidence>
<evidence type="ECO:0000256" key="8">
    <source>
        <dbReference type="ARBA" id="ARBA00022741"/>
    </source>
</evidence>
<dbReference type="EMBL" id="FNEN01000001">
    <property type="protein sequence ID" value="SDI29768.1"/>
    <property type="molecule type" value="Genomic_DNA"/>
</dbReference>
<keyword evidence="19" id="KW-1185">Reference proteome</keyword>
<dbReference type="CDD" id="cd06225">
    <property type="entry name" value="HAMP"/>
    <property type="match status" value="1"/>
</dbReference>
<dbReference type="InterPro" id="IPR041328">
    <property type="entry name" value="HisK_sensor"/>
</dbReference>
<reference evidence="18 19" key="1">
    <citation type="submission" date="2016-10" db="EMBL/GenBank/DDBJ databases">
        <authorList>
            <person name="de Groot N.N."/>
        </authorList>
    </citation>
    <scope>NUCLEOTIDE SEQUENCE [LARGE SCALE GENOMIC DNA]</scope>
    <source>
        <strain evidence="18 19">DSM 21771</strain>
    </source>
</reference>
<evidence type="ECO:0000259" key="16">
    <source>
        <dbReference type="PROSITE" id="PS50109"/>
    </source>
</evidence>
<dbReference type="SUPFAM" id="SSF55874">
    <property type="entry name" value="ATPase domain of HSP90 chaperone/DNA topoisomerase II/histidine kinase"/>
    <property type="match status" value="1"/>
</dbReference>
<evidence type="ECO:0000256" key="13">
    <source>
        <dbReference type="ARBA" id="ARBA00023136"/>
    </source>
</evidence>
<keyword evidence="4" id="KW-1003">Cell membrane</keyword>
<dbReference type="SMART" id="SM00387">
    <property type="entry name" value="HATPase_c"/>
    <property type="match status" value="1"/>
</dbReference>
<dbReference type="Pfam" id="PF02518">
    <property type="entry name" value="HATPase_c"/>
    <property type="match status" value="1"/>
</dbReference>
<dbReference type="CDD" id="cd00082">
    <property type="entry name" value="HisKA"/>
    <property type="match status" value="1"/>
</dbReference>
<dbReference type="OrthoDB" id="9813151at2"/>
<evidence type="ECO:0000256" key="3">
    <source>
        <dbReference type="ARBA" id="ARBA00012438"/>
    </source>
</evidence>
<keyword evidence="7 15" id="KW-0812">Transmembrane</keyword>
<dbReference type="EC" id="2.7.13.3" evidence="3"/>